<proteinExistence type="predicted"/>
<dbReference type="GO" id="GO:0000428">
    <property type="term" value="C:DNA-directed RNA polymerase complex"/>
    <property type="evidence" value="ECO:0007669"/>
    <property type="project" value="UniProtKB-KW"/>
</dbReference>
<dbReference type="EMBL" id="AZMM01013907">
    <property type="protein sequence ID" value="ETJ31607.1"/>
    <property type="molecule type" value="Genomic_DNA"/>
</dbReference>
<evidence type="ECO:0000313" key="1">
    <source>
        <dbReference type="EMBL" id="ETJ31607.1"/>
    </source>
</evidence>
<keyword evidence="1" id="KW-0804">Transcription</keyword>
<dbReference type="SUPFAM" id="SSF64484">
    <property type="entry name" value="beta and beta-prime subunits of DNA dependent RNA-polymerase"/>
    <property type="match status" value="1"/>
</dbReference>
<feature type="non-terminal residue" evidence="1">
    <location>
        <position position="83"/>
    </location>
</feature>
<keyword evidence="1" id="KW-0240">DNA-directed RNA polymerase</keyword>
<comment type="caution">
    <text evidence="1">The sequence shown here is derived from an EMBL/GenBank/DDBJ whole genome shotgun (WGS) entry which is preliminary data.</text>
</comment>
<protein>
    <submittedName>
        <fullName evidence="1">DNA-directed RNA polymerase subunit beta</fullName>
    </submittedName>
</protein>
<accession>W1XMX6</accession>
<dbReference type="Gene3D" id="3.90.1100.10">
    <property type="match status" value="1"/>
</dbReference>
<sequence>MVDQCVLIGVKANMFKPEQVGKRTRYTYAKINEVIKMPHLLDIQRKSYEWFLESGLQNIFNDISPIKDNSGNLVLSFEGFSLG</sequence>
<organism evidence="1">
    <name type="scientific">human gut metagenome</name>
    <dbReference type="NCBI Taxonomy" id="408170"/>
    <lineage>
        <taxon>unclassified sequences</taxon>
        <taxon>metagenomes</taxon>
        <taxon>organismal metagenomes</taxon>
    </lineage>
</organism>
<gene>
    <name evidence="1" type="ORF">Q604_UNBC13907G0001</name>
</gene>
<reference evidence="1" key="1">
    <citation type="submission" date="2013-12" db="EMBL/GenBank/DDBJ databases">
        <title>A Varibaculum cambriense genome reconstructed from a premature infant gut community with otherwise low bacterial novelty that shifts toward anaerobic metabolism during the third week of life.</title>
        <authorList>
            <person name="Brown C.T."/>
            <person name="Sharon I."/>
            <person name="Thomas B.C."/>
            <person name="Castelle C.J."/>
            <person name="Morowitz M.J."/>
            <person name="Banfield J.F."/>
        </authorList>
    </citation>
    <scope>NUCLEOTIDE SEQUENCE</scope>
</reference>
<name>W1XMX6_9ZZZZ</name>
<dbReference type="AlphaFoldDB" id="W1XMX6"/>